<organism evidence="1 2">
    <name type="scientific">Plasmopara halstedii</name>
    <name type="common">Downy mildew of sunflower</name>
    <dbReference type="NCBI Taxonomy" id="4781"/>
    <lineage>
        <taxon>Eukaryota</taxon>
        <taxon>Sar</taxon>
        <taxon>Stramenopiles</taxon>
        <taxon>Oomycota</taxon>
        <taxon>Peronosporomycetes</taxon>
        <taxon>Peronosporales</taxon>
        <taxon>Peronosporaceae</taxon>
        <taxon>Plasmopara</taxon>
    </lineage>
</organism>
<accession>A0A0P1AQM6</accession>
<dbReference type="RefSeq" id="XP_024580058.1">
    <property type="nucleotide sequence ID" value="XM_024729708.1"/>
</dbReference>
<evidence type="ECO:0000313" key="1">
    <source>
        <dbReference type="EMBL" id="CEG43689.1"/>
    </source>
</evidence>
<keyword evidence="2" id="KW-1185">Reference proteome</keyword>
<dbReference type="EMBL" id="CCYD01000810">
    <property type="protein sequence ID" value="CEG43689.1"/>
    <property type="molecule type" value="Genomic_DNA"/>
</dbReference>
<dbReference type="AlphaFoldDB" id="A0A0P1AQM6"/>
<reference evidence="2" key="1">
    <citation type="submission" date="2014-09" db="EMBL/GenBank/DDBJ databases">
        <authorList>
            <person name="Sharma Rahul"/>
            <person name="Thines Marco"/>
        </authorList>
    </citation>
    <scope>NUCLEOTIDE SEQUENCE [LARGE SCALE GENOMIC DNA]</scope>
</reference>
<protein>
    <submittedName>
        <fullName evidence="1">Uncharacterized protein</fullName>
    </submittedName>
</protein>
<evidence type="ECO:0000313" key="2">
    <source>
        <dbReference type="Proteomes" id="UP000054928"/>
    </source>
</evidence>
<dbReference type="Proteomes" id="UP000054928">
    <property type="component" value="Unassembled WGS sequence"/>
</dbReference>
<name>A0A0P1AQM6_PLAHL</name>
<proteinExistence type="predicted"/>
<dbReference type="GeneID" id="36409039"/>
<sequence>MFSEHALIYSAKINRLQSEKERSCCRSTVHQIIEYAEYAGNNHGDYGDLCPIVLDSDFLCDFSGAPKDAPNNAVAAILKSFHAVGRGLKFDAGYDDGIMKIVLSSGDCSCTLASRECP</sequence>